<sequence>MRVLAVSDGDELLAALDRRTTLALTAVSEGSDALSRLDDADCVVLIDGGGVDAVALLERLRASIPALPVVVVADDGTVASDAVAAGVSEYVPKDAPDVDDRLYGRVIAAADAATSRPTDRNARMPIEDLGLREELRLKERAIDEAPVGITIADADRPDEPMVYINDAFERLTGYSKERVVGQNCRFLQGEDSDPEAVAAMRGAIDAGEQVSVELLNYRKSGEPFWNRVDIAPVHGSDGSVSHFVGFQTDITERREAEMQVERERRSLEHLLVRIDGLLRDVTRTLVGSGGRVEVERGVCDSFVAVDTYEFAWLGVPDRSSDTLAATASAGEWAVSLDDLHVDLTASDPPLAATAYETGELRVVTDDATLAAIAEDSPWMAAGAVHGIAAVPLVYGETTYGVLSLYATEEAALNEHERVVLEAIGRSTATALNALERGRMLATDSVRQLDIETTDGGLFFVELSAQTGCSLTYNGSVYRDDGSVLMFFQSDGDAEAVLAAAEQYSHIASGELIHEHGREALLEFTVTDDSLPATLAERGVQIRAIAVDDGVATIELELPSEGDVRAIADLLSERYPATEIVAQRERERPPSTRQAFVGEVEERLTERQLTALQKAYVSGFYEWDRPVTGDTLAESMDIGRATYHQHLRAAERKLIGAFFER</sequence>
<dbReference type="SUPFAM" id="SSF55785">
    <property type="entry name" value="PYP-like sensor domain (PAS domain)"/>
    <property type="match status" value="1"/>
</dbReference>
<dbReference type="SMART" id="SM00086">
    <property type="entry name" value="PAC"/>
    <property type="match status" value="1"/>
</dbReference>
<dbReference type="SMART" id="SM00091">
    <property type="entry name" value="PAS"/>
    <property type="match status" value="1"/>
</dbReference>
<dbReference type="PANTHER" id="PTHR47429">
    <property type="entry name" value="PROTEIN TWIN LOV 1"/>
    <property type="match status" value="1"/>
</dbReference>
<keyword evidence="5" id="KW-0804">Transcription</keyword>
<gene>
    <name evidence="8" type="ORF">ACFQHK_10365</name>
</gene>
<dbReference type="InterPro" id="IPR007050">
    <property type="entry name" value="HTH_bacterioopsin"/>
</dbReference>
<evidence type="ECO:0000259" key="6">
    <source>
        <dbReference type="PROSITE" id="PS50112"/>
    </source>
</evidence>
<reference evidence="8 9" key="1">
    <citation type="journal article" date="2019" name="Int. J. Syst. Evol. Microbiol.">
        <title>The Global Catalogue of Microorganisms (GCM) 10K type strain sequencing project: providing services to taxonomists for standard genome sequencing and annotation.</title>
        <authorList>
            <consortium name="The Broad Institute Genomics Platform"/>
            <consortium name="The Broad Institute Genome Sequencing Center for Infectious Disease"/>
            <person name="Wu L."/>
            <person name="Ma J."/>
        </authorList>
    </citation>
    <scope>NUCLEOTIDE SEQUENCE [LARGE SCALE GENOMIC DNA]</scope>
    <source>
        <strain evidence="8 9">PSRA2</strain>
    </source>
</reference>
<dbReference type="RefSeq" id="WP_304448586.1">
    <property type="nucleotide sequence ID" value="NZ_JARRAH010000001.1"/>
</dbReference>
<evidence type="ECO:0000313" key="9">
    <source>
        <dbReference type="Proteomes" id="UP001596406"/>
    </source>
</evidence>
<comment type="caution">
    <text evidence="8">The sequence shown here is derived from an EMBL/GenBank/DDBJ whole genome shotgun (WGS) entry which is preliminary data.</text>
</comment>
<keyword evidence="2" id="KW-0288">FMN</keyword>
<dbReference type="InterPro" id="IPR001610">
    <property type="entry name" value="PAC"/>
</dbReference>
<dbReference type="PROSITE" id="PS50112">
    <property type="entry name" value="PAS"/>
    <property type="match status" value="1"/>
</dbReference>
<evidence type="ECO:0000313" key="8">
    <source>
        <dbReference type="EMBL" id="MFC6836912.1"/>
    </source>
</evidence>
<evidence type="ECO:0000256" key="5">
    <source>
        <dbReference type="ARBA" id="ARBA00023163"/>
    </source>
</evidence>
<dbReference type="PROSITE" id="PS50113">
    <property type="entry name" value="PAC"/>
    <property type="match status" value="1"/>
</dbReference>
<feature type="domain" description="PAC" evidence="7">
    <location>
        <begin position="208"/>
        <end position="262"/>
    </location>
</feature>
<evidence type="ECO:0000259" key="7">
    <source>
        <dbReference type="PROSITE" id="PS50113"/>
    </source>
</evidence>
<evidence type="ECO:0000256" key="1">
    <source>
        <dbReference type="ARBA" id="ARBA00022630"/>
    </source>
</evidence>
<dbReference type="AlphaFoldDB" id="A0ABD5UEK2"/>
<keyword evidence="9" id="KW-1185">Reference proteome</keyword>
<dbReference type="NCBIfam" id="TIGR00229">
    <property type="entry name" value="sensory_box"/>
    <property type="match status" value="1"/>
</dbReference>
<name>A0ABD5UEK2_9EURY</name>
<dbReference type="Gene3D" id="3.30.450.20">
    <property type="entry name" value="PAS domain"/>
    <property type="match status" value="1"/>
</dbReference>
<dbReference type="InterPro" id="IPR029016">
    <property type="entry name" value="GAF-like_dom_sf"/>
</dbReference>
<dbReference type="InterPro" id="IPR000700">
    <property type="entry name" value="PAS-assoc_C"/>
</dbReference>
<dbReference type="InterPro" id="IPR031803">
    <property type="entry name" value="BAT_GAF/HTH-assoc"/>
</dbReference>
<dbReference type="Pfam" id="PF13185">
    <property type="entry name" value="GAF_2"/>
    <property type="match status" value="1"/>
</dbReference>
<dbReference type="Gene3D" id="3.30.450.40">
    <property type="match status" value="1"/>
</dbReference>
<organism evidence="8 9">
    <name type="scientific">Halomarina ordinaria</name>
    <dbReference type="NCBI Taxonomy" id="3033939"/>
    <lineage>
        <taxon>Archaea</taxon>
        <taxon>Methanobacteriati</taxon>
        <taxon>Methanobacteriota</taxon>
        <taxon>Stenosarchaea group</taxon>
        <taxon>Halobacteria</taxon>
        <taxon>Halobacteriales</taxon>
        <taxon>Natronomonadaceae</taxon>
        <taxon>Halomarina</taxon>
    </lineage>
</organism>
<protein>
    <submittedName>
        <fullName evidence="8">Bacterio-opsin activator domain-containing protein</fullName>
    </submittedName>
</protein>
<dbReference type="Pfam" id="PF13426">
    <property type="entry name" value="PAS_9"/>
    <property type="match status" value="1"/>
</dbReference>
<proteinExistence type="predicted"/>
<evidence type="ECO:0000256" key="3">
    <source>
        <dbReference type="ARBA" id="ARBA00022991"/>
    </source>
</evidence>
<dbReference type="Gene3D" id="3.40.50.2300">
    <property type="match status" value="1"/>
</dbReference>
<dbReference type="Pfam" id="PF15915">
    <property type="entry name" value="BAT"/>
    <property type="match status" value="1"/>
</dbReference>
<dbReference type="Proteomes" id="UP001596406">
    <property type="component" value="Unassembled WGS sequence"/>
</dbReference>
<dbReference type="EMBL" id="JBHSXM010000001">
    <property type="protein sequence ID" value="MFC6836912.1"/>
    <property type="molecule type" value="Genomic_DNA"/>
</dbReference>
<accession>A0ABD5UEK2</accession>
<dbReference type="PANTHER" id="PTHR47429:SF2">
    <property type="entry name" value="PROTEIN TWIN LOV 1"/>
    <property type="match status" value="1"/>
</dbReference>
<feature type="domain" description="PAS" evidence="6">
    <location>
        <begin position="134"/>
        <end position="207"/>
    </location>
</feature>
<dbReference type="InterPro" id="IPR035965">
    <property type="entry name" value="PAS-like_dom_sf"/>
</dbReference>
<keyword evidence="1" id="KW-0285">Flavoprotein</keyword>
<dbReference type="InterPro" id="IPR003018">
    <property type="entry name" value="GAF"/>
</dbReference>
<evidence type="ECO:0000256" key="4">
    <source>
        <dbReference type="ARBA" id="ARBA00023015"/>
    </source>
</evidence>
<keyword evidence="3" id="KW-0157">Chromophore</keyword>
<dbReference type="Pfam" id="PF04967">
    <property type="entry name" value="HTH_10"/>
    <property type="match status" value="1"/>
</dbReference>
<dbReference type="SUPFAM" id="SSF55781">
    <property type="entry name" value="GAF domain-like"/>
    <property type="match status" value="1"/>
</dbReference>
<evidence type="ECO:0000256" key="2">
    <source>
        <dbReference type="ARBA" id="ARBA00022643"/>
    </source>
</evidence>
<dbReference type="InterPro" id="IPR000014">
    <property type="entry name" value="PAS"/>
</dbReference>
<dbReference type="CDD" id="cd00130">
    <property type="entry name" value="PAS"/>
    <property type="match status" value="1"/>
</dbReference>
<keyword evidence="4" id="KW-0805">Transcription regulation</keyword>